<dbReference type="Gene3D" id="3.40.1110.10">
    <property type="entry name" value="Calcium-transporting ATPase, cytoplasmic domain N"/>
    <property type="match status" value="1"/>
</dbReference>
<dbReference type="Pfam" id="PF00702">
    <property type="entry name" value="Hydrolase"/>
    <property type="match status" value="1"/>
</dbReference>
<keyword evidence="2" id="KW-0813">Transport</keyword>
<dbReference type="GO" id="GO:0016887">
    <property type="term" value="F:ATP hydrolysis activity"/>
    <property type="evidence" value="ECO:0007669"/>
    <property type="project" value="InterPro"/>
</dbReference>
<dbReference type="GO" id="GO:0043682">
    <property type="term" value="F:P-type divalent copper transporter activity"/>
    <property type="evidence" value="ECO:0007669"/>
    <property type="project" value="TreeGrafter"/>
</dbReference>
<dbReference type="GO" id="GO:0055070">
    <property type="term" value="P:copper ion homeostasis"/>
    <property type="evidence" value="ECO:0007669"/>
    <property type="project" value="TreeGrafter"/>
</dbReference>
<dbReference type="AlphaFoldDB" id="A0AA42CH05"/>
<accession>A0AA42CH05</accession>
<dbReference type="PRINTS" id="PR00120">
    <property type="entry name" value="HATPASE"/>
</dbReference>
<dbReference type="InterPro" id="IPR036412">
    <property type="entry name" value="HAD-like_sf"/>
</dbReference>
<dbReference type="PANTHER" id="PTHR43520:SF5">
    <property type="entry name" value="CATION-TRANSPORTING P-TYPE ATPASE-RELATED"/>
    <property type="match status" value="1"/>
</dbReference>
<keyword evidence="10 11" id="KW-0472">Membrane</keyword>
<feature type="transmembrane region" description="Helical" evidence="11">
    <location>
        <begin position="165"/>
        <end position="181"/>
    </location>
</feature>
<evidence type="ECO:0000256" key="7">
    <source>
        <dbReference type="ARBA" id="ARBA00022967"/>
    </source>
</evidence>
<reference evidence="12" key="2">
    <citation type="submission" date="2022-10" db="EMBL/GenBank/DDBJ databases">
        <authorList>
            <person name="Trinh H.N."/>
        </authorList>
    </citation>
    <scope>NUCLEOTIDE SEQUENCE</scope>
    <source>
        <strain evidence="12">RN2-1</strain>
    </source>
</reference>
<evidence type="ECO:0000256" key="4">
    <source>
        <dbReference type="ARBA" id="ARBA00022553"/>
    </source>
</evidence>
<reference evidence="12" key="1">
    <citation type="submission" date="2022-09" db="EMBL/GenBank/DDBJ databases">
        <title>Rhodovastum sp. nov. RN2-1 isolated from soil in Seongnam, South Korea.</title>
        <authorList>
            <person name="Le N.T."/>
        </authorList>
    </citation>
    <scope>NUCLEOTIDE SEQUENCE</scope>
    <source>
        <strain evidence="12">RN2-1</strain>
    </source>
</reference>
<protein>
    <submittedName>
        <fullName evidence="12">HAD-IC family P-type ATPase</fullName>
    </submittedName>
</protein>
<dbReference type="NCBIfam" id="TIGR01494">
    <property type="entry name" value="ATPase_P-type"/>
    <property type="match status" value="1"/>
</dbReference>
<keyword evidence="6" id="KW-0460">Magnesium</keyword>
<dbReference type="PANTHER" id="PTHR43520">
    <property type="entry name" value="ATP7, ISOFORM B"/>
    <property type="match status" value="1"/>
</dbReference>
<keyword evidence="7" id="KW-1278">Translocase</keyword>
<comment type="subcellular location">
    <subcellularLocation>
        <location evidence="1">Cell membrane</location>
        <topology evidence="1">Multi-pass membrane protein</topology>
    </subcellularLocation>
</comment>
<dbReference type="InterPro" id="IPR001757">
    <property type="entry name" value="P_typ_ATPase"/>
</dbReference>
<name>A0AA42CH05_9PROT</name>
<feature type="non-terminal residue" evidence="12">
    <location>
        <position position="1"/>
    </location>
</feature>
<dbReference type="GO" id="GO:0005524">
    <property type="term" value="F:ATP binding"/>
    <property type="evidence" value="ECO:0007669"/>
    <property type="project" value="InterPro"/>
</dbReference>
<evidence type="ECO:0000313" key="12">
    <source>
        <dbReference type="EMBL" id="MCW3474482.1"/>
    </source>
</evidence>
<keyword evidence="13" id="KW-1185">Reference proteome</keyword>
<evidence type="ECO:0000256" key="10">
    <source>
        <dbReference type="ARBA" id="ARBA00023136"/>
    </source>
</evidence>
<keyword evidence="9" id="KW-0406">Ion transport</keyword>
<proteinExistence type="predicted"/>
<dbReference type="GO" id="GO:0005886">
    <property type="term" value="C:plasma membrane"/>
    <property type="evidence" value="ECO:0007669"/>
    <property type="project" value="UniProtKB-SubCell"/>
</dbReference>
<dbReference type="InterPro" id="IPR023214">
    <property type="entry name" value="HAD_sf"/>
</dbReference>
<dbReference type="PRINTS" id="PR00119">
    <property type="entry name" value="CATATPASE"/>
</dbReference>
<dbReference type="RefSeq" id="WP_264713114.1">
    <property type="nucleotide sequence ID" value="NZ_JAPDNT010000003.1"/>
</dbReference>
<keyword evidence="5 11" id="KW-0812">Transmembrane</keyword>
<evidence type="ECO:0000256" key="3">
    <source>
        <dbReference type="ARBA" id="ARBA00022475"/>
    </source>
</evidence>
<evidence type="ECO:0000256" key="9">
    <source>
        <dbReference type="ARBA" id="ARBA00023065"/>
    </source>
</evidence>
<dbReference type="Proteomes" id="UP001165679">
    <property type="component" value="Unassembled WGS sequence"/>
</dbReference>
<evidence type="ECO:0000256" key="1">
    <source>
        <dbReference type="ARBA" id="ARBA00004651"/>
    </source>
</evidence>
<evidence type="ECO:0000256" key="5">
    <source>
        <dbReference type="ARBA" id="ARBA00022692"/>
    </source>
</evidence>
<comment type="caution">
    <text evidence="12">The sequence shown here is derived from an EMBL/GenBank/DDBJ whole genome shotgun (WGS) entry which is preliminary data.</text>
</comment>
<dbReference type="SUPFAM" id="SSF56784">
    <property type="entry name" value="HAD-like"/>
    <property type="match status" value="1"/>
</dbReference>
<keyword evidence="8 11" id="KW-1133">Transmembrane helix</keyword>
<evidence type="ECO:0000256" key="11">
    <source>
        <dbReference type="SAM" id="Phobius"/>
    </source>
</evidence>
<evidence type="ECO:0000256" key="2">
    <source>
        <dbReference type="ARBA" id="ARBA00022448"/>
    </source>
</evidence>
<keyword evidence="4" id="KW-0597">Phosphoprotein</keyword>
<evidence type="ECO:0000256" key="6">
    <source>
        <dbReference type="ARBA" id="ARBA00022842"/>
    </source>
</evidence>
<evidence type="ECO:0000256" key="8">
    <source>
        <dbReference type="ARBA" id="ARBA00022989"/>
    </source>
</evidence>
<dbReference type="Gene3D" id="3.40.50.1000">
    <property type="entry name" value="HAD superfamily/HAD-like"/>
    <property type="match status" value="1"/>
</dbReference>
<dbReference type="GO" id="GO:0005507">
    <property type="term" value="F:copper ion binding"/>
    <property type="evidence" value="ECO:0007669"/>
    <property type="project" value="TreeGrafter"/>
</dbReference>
<dbReference type="EMBL" id="JAPDNT010000003">
    <property type="protein sequence ID" value="MCW3474482.1"/>
    <property type="molecule type" value="Genomic_DNA"/>
</dbReference>
<sequence>LGSRAFAGDPAAAPAQGPELWLARPGHAPLCLRFDERLRADAAACVARLRAMGLQVMLASGDRSGPVAAVAVALGITDWQAERSPVEKVALVEGLRGQGRRVLMVGDGVNDGPSLAAASVSASPSSAADVSQTVADMVFQGSLLAPVAEAVAVARRARAVMRQNIALSICYNAVMLPLAVAGFVTPWLAAAAMSSSSLVVMANSLRVRGRRA</sequence>
<dbReference type="InterPro" id="IPR023299">
    <property type="entry name" value="ATPase_P-typ_cyto_dom_N"/>
</dbReference>
<keyword evidence="3" id="KW-1003">Cell membrane</keyword>
<organism evidence="12 13">
    <name type="scientific">Limobrevibacterium gyesilva</name>
    <dbReference type="NCBI Taxonomy" id="2991712"/>
    <lineage>
        <taxon>Bacteria</taxon>
        <taxon>Pseudomonadati</taxon>
        <taxon>Pseudomonadota</taxon>
        <taxon>Alphaproteobacteria</taxon>
        <taxon>Acetobacterales</taxon>
        <taxon>Acetobacteraceae</taxon>
        <taxon>Limobrevibacterium</taxon>
    </lineage>
</organism>
<gene>
    <name evidence="12" type="ORF">OL599_07785</name>
</gene>
<evidence type="ECO:0000313" key="13">
    <source>
        <dbReference type="Proteomes" id="UP001165679"/>
    </source>
</evidence>